<name>A0A0F5V9E1_9GAMM</name>
<evidence type="ECO:0000313" key="1">
    <source>
        <dbReference type="EMBL" id="KKC98748.1"/>
    </source>
</evidence>
<reference evidence="1 2" key="1">
    <citation type="submission" date="2014-12" db="EMBL/GenBank/DDBJ databases">
        <title>Mercury Reductase activity and rhizosphere competence traits in the genome of root associated Photobacterium halotolerans MELD1.</title>
        <authorList>
            <person name="Mathew D.C."/>
            <person name="Huang C.-C."/>
        </authorList>
    </citation>
    <scope>NUCLEOTIDE SEQUENCE [LARGE SCALE GENOMIC DNA]</scope>
    <source>
        <strain evidence="1 2">MELD1</strain>
    </source>
</reference>
<dbReference type="PATRIC" id="fig|265726.11.peg.1587"/>
<dbReference type="AlphaFoldDB" id="A0A0F5V9E1"/>
<accession>A0A0F5V9E1</accession>
<dbReference type="Proteomes" id="UP000033633">
    <property type="component" value="Unassembled WGS sequence"/>
</dbReference>
<protein>
    <submittedName>
        <fullName evidence="1">Uncharacterized protein</fullName>
    </submittedName>
</protein>
<dbReference type="RefSeq" id="WP_046221744.1">
    <property type="nucleotide sequence ID" value="NZ_JWYV01000016.1"/>
</dbReference>
<keyword evidence="2" id="KW-1185">Reference proteome</keyword>
<organism evidence="1 2">
    <name type="scientific">Photobacterium halotolerans</name>
    <dbReference type="NCBI Taxonomy" id="265726"/>
    <lineage>
        <taxon>Bacteria</taxon>
        <taxon>Pseudomonadati</taxon>
        <taxon>Pseudomonadota</taxon>
        <taxon>Gammaproteobacteria</taxon>
        <taxon>Vibrionales</taxon>
        <taxon>Vibrionaceae</taxon>
        <taxon>Photobacterium</taxon>
    </lineage>
</organism>
<sequence>MSLEKTELKKLILEKTPLEFCRQHLFDQNVYLFENSEELGVRGSYHNFKCEIANALETSPNNVAIVGSGKFGYSMNPTKTLLKSFNHSSDIDLVIACPQTFDKIWKQLRKAYYSNQTDVRKNHADDIFSKFIVVNNKMEYQSSHLRETISMLDEMKKNISRAFRIKRVINYRIYANWLDVEDYHEFGVGLLKNVLNGPRGDEI</sequence>
<dbReference type="OrthoDB" id="7058235at2"/>
<comment type="caution">
    <text evidence="1">The sequence shown here is derived from an EMBL/GenBank/DDBJ whole genome shotgun (WGS) entry which is preliminary data.</text>
</comment>
<proteinExistence type="predicted"/>
<evidence type="ECO:0000313" key="2">
    <source>
        <dbReference type="Proteomes" id="UP000033633"/>
    </source>
</evidence>
<dbReference type="EMBL" id="JWYV01000016">
    <property type="protein sequence ID" value="KKC98748.1"/>
    <property type="molecule type" value="Genomic_DNA"/>
</dbReference>
<gene>
    <name evidence="1" type="ORF">KY46_16610</name>
</gene>